<dbReference type="InterPro" id="IPR036097">
    <property type="entry name" value="HisK_dim/P_sf"/>
</dbReference>
<dbReference type="InterPro" id="IPR038318">
    <property type="entry name" value="KdpD_sf"/>
</dbReference>
<dbReference type="InterPro" id="IPR003661">
    <property type="entry name" value="HisK_dim/P_dom"/>
</dbReference>
<comment type="catalytic activity">
    <reaction evidence="1">
        <text>ATP + protein L-histidine = ADP + protein N-phospho-L-histidine.</text>
        <dbReference type="EC" id="2.7.13.3"/>
    </reaction>
</comment>
<dbReference type="Pfam" id="PF02518">
    <property type="entry name" value="HATPase_c"/>
    <property type="match status" value="1"/>
</dbReference>
<dbReference type="GO" id="GO:0005886">
    <property type="term" value="C:plasma membrane"/>
    <property type="evidence" value="ECO:0007669"/>
    <property type="project" value="TreeGrafter"/>
</dbReference>
<dbReference type="CDD" id="cd00082">
    <property type="entry name" value="HisKA"/>
    <property type="match status" value="1"/>
</dbReference>
<dbReference type="InterPro" id="IPR004358">
    <property type="entry name" value="Sig_transdc_His_kin-like_C"/>
</dbReference>
<dbReference type="InterPro" id="IPR025201">
    <property type="entry name" value="KdpD_TM"/>
</dbReference>
<dbReference type="InterPro" id="IPR003594">
    <property type="entry name" value="HATPase_dom"/>
</dbReference>
<evidence type="ECO:0000256" key="4">
    <source>
        <dbReference type="ARBA" id="ARBA00022553"/>
    </source>
</evidence>
<dbReference type="Gene3D" id="1.20.120.620">
    <property type="entry name" value="Backbone structure of the membrane domain of e. Coli histidine kinase receptor kdpd"/>
    <property type="match status" value="1"/>
</dbReference>
<dbReference type="EMBL" id="ANJX01000460">
    <property type="protein sequence ID" value="EPC49621.1"/>
    <property type="molecule type" value="Genomic_DNA"/>
</dbReference>
<dbReference type="InterPro" id="IPR003852">
    <property type="entry name" value="Sig_transdc_His_kinase_KdpD_N"/>
</dbReference>
<evidence type="ECO:0000256" key="8">
    <source>
        <dbReference type="ARBA" id="ARBA00022777"/>
    </source>
</evidence>
<dbReference type="InterPro" id="IPR027417">
    <property type="entry name" value="P-loop_NTPase"/>
</dbReference>
<evidence type="ECO:0000256" key="3">
    <source>
        <dbReference type="ARBA" id="ARBA00012438"/>
    </source>
</evidence>
<evidence type="ECO:0000259" key="14">
    <source>
        <dbReference type="PROSITE" id="PS50109"/>
    </source>
</evidence>
<evidence type="ECO:0000313" key="16">
    <source>
        <dbReference type="Proteomes" id="UP000014249"/>
    </source>
</evidence>
<dbReference type="GO" id="GO:0005524">
    <property type="term" value="F:ATP binding"/>
    <property type="evidence" value="ECO:0007669"/>
    <property type="project" value="UniProtKB-KW"/>
</dbReference>
<evidence type="ECO:0000256" key="2">
    <source>
        <dbReference type="ARBA" id="ARBA00004141"/>
    </source>
</evidence>
<dbReference type="SMART" id="SM00387">
    <property type="entry name" value="HATPase_c"/>
    <property type="match status" value="1"/>
</dbReference>
<dbReference type="CDD" id="cd00075">
    <property type="entry name" value="HATPase"/>
    <property type="match status" value="1"/>
</dbReference>
<dbReference type="Pfam" id="PF02702">
    <property type="entry name" value="KdpD"/>
    <property type="match status" value="1"/>
</dbReference>
<keyword evidence="9" id="KW-0067">ATP-binding</keyword>
<evidence type="ECO:0000256" key="7">
    <source>
        <dbReference type="ARBA" id="ARBA00022741"/>
    </source>
</evidence>
<keyword evidence="7" id="KW-0547">Nucleotide-binding</keyword>
<dbReference type="Pfam" id="PF00582">
    <property type="entry name" value="Usp"/>
    <property type="match status" value="1"/>
</dbReference>
<accession>A0A8E0IDK7</accession>
<dbReference type="GO" id="GO:0000155">
    <property type="term" value="F:phosphorelay sensor kinase activity"/>
    <property type="evidence" value="ECO:0007669"/>
    <property type="project" value="InterPro"/>
</dbReference>
<evidence type="ECO:0000256" key="10">
    <source>
        <dbReference type="ARBA" id="ARBA00022989"/>
    </source>
</evidence>
<dbReference type="InterPro" id="IPR036890">
    <property type="entry name" value="HATPase_C_sf"/>
</dbReference>
<feature type="transmembrane region" description="Helical" evidence="13">
    <location>
        <begin position="388"/>
        <end position="410"/>
    </location>
</feature>
<keyword evidence="12 13" id="KW-0472">Membrane</keyword>
<dbReference type="InterPro" id="IPR006016">
    <property type="entry name" value="UspA"/>
</dbReference>
<dbReference type="SUPFAM" id="SSF47384">
    <property type="entry name" value="Homodimeric domain of signal transducing histidine kinase"/>
    <property type="match status" value="1"/>
</dbReference>
<dbReference type="AlphaFoldDB" id="A0A8E0IDK7"/>
<dbReference type="PRINTS" id="PR00344">
    <property type="entry name" value="BCTRLSENSOR"/>
</dbReference>
<keyword evidence="10 13" id="KW-1133">Transmembrane helix</keyword>
<dbReference type="SMART" id="SM00388">
    <property type="entry name" value="HisKA"/>
    <property type="match status" value="1"/>
</dbReference>
<feature type="domain" description="Histidine kinase" evidence="14">
    <location>
        <begin position="646"/>
        <end position="862"/>
    </location>
</feature>
<keyword evidence="4" id="KW-0597">Phosphoprotein</keyword>
<keyword evidence="8 15" id="KW-0418">Kinase</keyword>
<dbReference type="GO" id="GO:0005737">
    <property type="term" value="C:cytoplasm"/>
    <property type="evidence" value="ECO:0007669"/>
    <property type="project" value="UniProtKB-ARBA"/>
</dbReference>
<dbReference type="InterPro" id="IPR029016">
    <property type="entry name" value="GAF-like_dom_sf"/>
</dbReference>
<dbReference type="Pfam" id="PF13493">
    <property type="entry name" value="DUF4118"/>
    <property type="match status" value="1"/>
</dbReference>
<evidence type="ECO:0000256" key="5">
    <source>
        <dbReference type="ARBA" id="ARBA00022679"/>
    </source>
</evidence>
<keyword evidence="5" id="KW-0808">Transferase</keyword>
<dbReference type="Gene3D" id="3.30.565.10">
    <property type="entry name" value="Histidine kinase-like ATPase, C-terminal domain"/>
    <property type="match status" value="1"/>
</dbReference>
<dbReference type="Proteomes" id="UP000014249">
    <property type="component" value="Unassembled WGS sequence"/>
</dbReference>
<dbReference type="FunFam" id="3.40.50.300:FF:000483">
    <property type="entry name" value="Sensor histidine kinase KdpD"/>
    <property type="match status" value="1"/>
</dbReference>
<evidence type="ECO:0000256" key="12">
    <source>
        <dbReference type="ARBA" id="ARBA00023136"/>
    </source>
</evidence>
<evidence type="ECO:0000313" key="15">
    <source>
        <dbReference type="EMBL" id="EPC49621.1"/>
    </source>
</evidence>
<organism evidence="15 16">
    <name type="scientific">Lacticaseibacillus paracasei subsp. paracasei CNCM I-4270</name>
    <dbReference type="NCBI Taxonomy" id="1256202"/>
    <lineage>
        <taxon>Bacteria</taxon>
        <taxon>Bacillati</taxon>
        <taxon>Bacillota</taxon>
        <taxon>Bacilli</taxon>
        <taxon>Lactobacillales</taxon>
        <taxon>Lactobacillaceae</taxon>
        <taxon>Lacticaseibacillus</taxon>
    </lineage>
</organism>
<sequence length="865" mass="98202">MNEYRTQNKNHGQLKIFLGYAAGVGKTYEMLEEAHQLKQRGVDVVVGYVEPQIRPETTKLLNGLERLPQKYVYDDITVNEFNLDAALKRHPSILIVDELAHTNLNQKYHEKRYQDIETLLEAGINVFTTMNVQHLESLHDIVETFTHVHVRERVPDRFFDQADQIELVDIDPDDLLDRMRLGKIYPHDIAQRALNNFFTIKNLTALRETALRRMTMRVSVKQEAIERLLVCFSGSPTSKTVLRSAAQLAHAFSGELTALYIARNESEPSSDVKANYHLAEELGMRVVTLYGEHRGTLITEYCKSKYITKLILGSGKTSLITKIRYGGSLVDELNKSLPEVDKYIIPHEKYGRRPWIIKKIRLSEVFKDSCVIIAILSLITLLGEIYKLFHISNINTVLLYILGVMVVSLLTHTKWSGFVTAICSVALFNFFFTYPYGSLISASQNWITFVIMGIVGLLSSSWTTRLQLQSAYEAKRAERTEILLNASHAFEKTNTLNDVLVVLGHQANELFKRKIVIYPKQKDNLGIPIVFPYGTSNFASSSVPNNERAIANWVLKHNHPAGKMTDTLPREGSWYLPIQEDNNTPVAVMCIILNKEDQFDSLTRNLIVSILDTSTLAIQRIREAEDKRQVALTMRQEKLRYDLLRGISHDLRTPLTTISGNADMIRSQGDKLSIAQIKELAQSIYNDSNWLTQMVENLLSMTRITNGKFKITRRPELISEIFNEALDHIAPGSETHKIIVKVPNDLLMVNVDAQLIMQVIINIVNNAIQYSPEDSEIDLSVSLKIDKALVTITNNGPQISEEVQKHLFDLFYSQGENSFRRHGMGIGLALCQTIIHASGGDIGVYNRIPRGVSFYFTLPVWEAKK</sequence>
<comment type="subcellular location">
    <subcellularLocation>
        <location evidence="2">Membrane</location>
        <topology evidence="2">Multi-pass membrane protein</topology>
    </subcellularLocation>
</comment>
<dbReference type="PANTHER" id="PTHR45569:SF1">
    <property type="entry name" value="SENSOR PROTEIN KDPD"/>
    <property type="match status" value="1"/>
</dbReference>
<dbReference type="Gene3D" id="3.40.50.620">
    <property type="entry name" value="HUPs"/>
    <property type="match status" value="1"/>
</dbReference>
<protein>
    <recommendedName>
        <fullName evidence="3">histidine kinase</fullName>
        <ecNumber evidence="3">2.7.13.3</ecNumber>
    </recommendedName>
</protein>
<dbReference type="PANTHER" id="PTHR45569">
    <property type="entry name" value="SENSOR PROTEIN KDPD"/>
    <property type="match status" value="1"/>
</dbReference>
<dbReference type="Gene3D" id="1.10.287.130">
    <property type="match status" value="1"/>
</dbReference>
<dbReference type="InterPro" id="IPR014729">
    <property type="entry name" value="Rossmann-like_a/b/a_fold"/>
</dbReference>
<comment type="caution">
    <text evidence="15">The sequence shown here is derived from an EMBL/GenBank/DDBJ whole genome shotgun (WGS) entry which is preliminary data.</text>
</comment>
<dbReference type="Pfam" id="PF00512">
    <property type="entry name" value="HisKA"/>
    <property type="match status" value="1"/>
</dbReference>
<feature type="transmembrane region" description="Helical" evidence="13">
    <location>
        <begin position="417"/>
        <end position="434"/>
    </location>
</feature>
<gene>
    <name evidence="15" type="ORF">Lpp77_16684</name>
</gene>
<evidence type="ECO:0000256" key="11">
    <source>
        <dbReference type="ARBA" id="ARBA00023012"/>
    </source>
</evidence>
<evidence type="ECO:0000256" key="9">
    <source>
        <dbReference type="ARBA" id="ARBA00022840"/>
    </source>
</evidence>
<dbReference type="Gene3D" id="3.40.50.300">
    <property type="entry name" value="P-loop containing nucleotide triphosphate hydrolases"/>
    <property type="match status" value="1"/>
</dbReference>
<name>A0A8E0IDK7_LACPA</name>
<proteinExistence type="predicted"/>
<evidence type="ECO:0000256" key="13">
    <source>
        <dbReference type="SAM" id="Phobius"/>
    </source>
</evidence>
<dbReference type="SUPFAM" id="SSF52402">
    <property type="entry name" value="Adenine nucleotide alpha hydrolases-like"/>
    <property type="match status" value="1"/>
</dbReference>
<evidence type="ECO:0000256" key="6">
    <source>
        <dbReference type="ARBA" id="ARBA00022692"/>
    </source>
</evidence>
<keyword evidence="6 13" id="KW-0812">Transmembrane</keyword>
<dbReference type="EC" id="2.7.13.3" evidence="3"/>
<dbReference type="SUPFAM" id="SSF55874">
    <property type="entry name" value="ATPase domain of HSP90 chaperone/DNA topoisomerase II/histidine kinase"/>
    <property type="match status" value="1"/>
</dbReference>
<evidence type="ECO:0000256" key="1">
    <source>
        <dbReference type="ARBA" id="ARBA00000085"/>
    </source>
</evidence>
<dbReference type="InterPro" id="IPR052023">
    <property type="entry name" value="Histidine_kinase_KdpD"/>
</dbReference>
<dbReference type="InterPro" id="IPR005467">
    <property type="entry name" value="His_kinase_dom"/>
</dbReference>
<dbReference type="Gene3D" id="3.30.450.40">
    <property type="match status" value="1"/>
</dbReference>
<dbReference type="PROSITE" id="PS50109">
    <property type="entry name" value="HIS_KIN"/>
    <property type="match status" value="1"/>
</dbReference>
<keyword evidence="11" id="KW-0902">Two-component regulatory system</keyword>
<reference evidence="15 16" key="1">
    <citation type="journal article" date="2013" name="PLoS ONE">
        <title>Lactobacillus paracasei comparative genomics: towards species pan-genome definition and exploitation of diversity.</title>
        <authorList>
            <person name="Smokvina T."/>
            <person name="Wels M."/>
            <person name="Polka J."/>
            <person name="Chervaux C."/>
            <person name="Brisse S."/>
            <person name="Boekhorst J."/>
            <person name="van Hylckama Vlieg J.E."/>
            <person name="Siezen R.J."/>
        </authorList>
    </citation>
    <scope>NUCLEOTIDE SEQUENCE [LARGE SCALE GENOMIC DNA]</scope>
    <source>
        <strain evidence="15 16">CNCM I-4270</strain>
    </source>
</reference>